<keyword evidence="2" id="KW-1185">Reference proteome</keyword>
<sequence length="205" mass="22739">MNEHFPGSYDLAPDQDTLVSIVQAAGKVLKEKGIEGLENGRYQIDDSSAAANIFTCKLSPEIVHHIFSIPLETIRVSSDGHAEGCEIIYLPESMLEDGTQCSAELGLYVTEVVSRSGVLPPLYIEHSWIIRGWKGQCLEGEYKVEYSIDGRRVSPGNLDLESLDLRNSEDIRRLIADIRNNTQSLGVDDIDTIYRLIDKISQSGV</sequence>
<evidence type="ECO:0000313" key="2">
    <source>
        <dbReference type="Proteomes" id="UP000030902"/>
    </source>
</evidence>
<dbReference type="EMBL" id="CP007496">
    <property type="protein sequence ID" value="AJA06704.1"/>
    <property type="molecule type" value="Genomic_DNA"/>
</dbReference>
<dbReference type="AlphaFoldDB" id="A0A6S4GTX6"/>
<proteinExistence type="predicted"/>
<name>A0A6S4GTX6_9BACT</name>
<gene>
    <name evidence="1" type="ORF">TM7x_00375</name>
</gene>
<organism evidence="1 2">
    <name type="scientific">Candidatus Nanosynbacter lyticus</name>
    <dbReference type="NCBI Taxonomy" id="2093824"/>
    <lineage>
        <taxon>Bacteria</taxon>
        <taxon>Candidatus Saccharimonadota</taxon>
        <taxon>Candidatus Saccharimonadia</taxon>
        <taxon>Candidatus Nanosynbacterales</taxon>
        <taxon>Candidatus Nanosynbacteraceae</taxon>
        <taxon>Candidatus Nanosynbacter</taxon>
    </lineage>
</organism>
<dbReference type="Proteomes" id="UP000030902">
    <property type="component" value="Chromosome"/>
</dbReference>
<accession>A0A6S4GTX6</accession>
<dbReference type="KEGG" id="sox:TM7x_00375"/>
<dbReference type="RefSeq" id="WP_039326788.1">
    <property type="nucleotide sequence ID" value="NZ_CP007496.1"/>
</dbReference>
<evidence type="ECO:0000313" key="1">
    <source>
        <dbReference type="EMBL" id="AJA06704.1"/>
    </source>
</evidence>
<protein>
    <submittedName>
        <fullName evidence="1">Uncharacterized protein</fullName>
    </submittedName>
</protein>
<reference evidence="1 2" key="1">
    <citation type="journal article" date="2015" name="Proc. Natl. Acad. Sci. U.S.A.">
        <title>Cultivation of a human-associated TM7 phylotype reveals a reduced genome and epibiotic parasitic lifestyle.</title>
        <authorList>
            <person name="He X."/>
            <person name="McLean J.S."/>
            <person name="Edlund A."/>
            <person name="Yooseph S."/>
            <person name="Hall A.P."/>
            <person name="Liu S.Y."/>
            <person name="Dorrestein P.C."/>
            <person name="Esquenazi E."/>
            <person name="Hunter R.C."/>
            <person name="Cheng G."/>
            <person name="Nelson K.E."/>
            <person name="Lux R."/>
            <person name="Shi W."/>
        </authorList>
    </citation>
    <scope>NUCLEOTIDE SEQUENCE [LARGE SCALE GENOMIC DNA]</scope>
    <source>
        <strain evidence="1 2">TM7x</strain>
    </source>
</reference>